<dbReference type="CDD" id="cd04301">
    <property type="entry name" value="NAT_SF"/>
    <property type="match status" value="1"/>
</dbReference>
<dbReference type="EMBL" id="JAKGAS010000001">
    <property type="protein sequence ID" value="MCF2946899.1"/>
    <property type="molecule type" value="Genomic_DNA"/>
</dbReference>
<feature type="domain" description="N-acetyltransferase" evidence="6">
    <location>
        <begin position="3"/>
        <end position="148"/>
    </location>
</feature>
<dbReference type="InterPro" id="IPR016181">
    <property type="entry name" value="Acyl_CoA_acyltransferase"/>
</dbReference>
<dbReference type="PANTHER" id="PTHR43420">
    <property type="entry name" value="ACETYLTRANSFERASE"/>
    <property type="match status" value="1"/>
</dbReference>
<evidence type="ECO:0000313" key="8">
    <source>
        <dbReference type="Proteomes" id="UP001521137"/>
    </source>
</evidence>
<comment type="catalytic activity">
    <reaction evidence="5">
        <text>N-terminal L-alanyl-[ribosomal protein bS18] + acetyl-CoA = N-terminal N(alpha)-acetyl-L-alanyl-[ribosomal protein bS18] + CoA + H(+)</text>
        <dbReference type="Rhea" id="RHEA:43756"/>
        <dbReference type="Rhea" id="RHEA-COMP:10676"/>
        <dbReference type="Rhea" id="RHEA-COMP:10677"/>
        <dbReference type="ChEBI" id="CHEBI:15378"/>
        <dbReference type="ChEBI" id="CHEBI:57287"/>
        <dbReference type="ChEBI" id="CHEBI:57288"/>
        <dbReference type="ChEBI" id="CHEBI:64718"/>
        <dbReference type="ChEBI" id="CHEBI:83683"/>
        <dbReference type="EC" id="2.3.1.266"/>
    </reaction>
</comment>
<dbReference type="RefSeq" id="WP_235310416.1">
    <property type="nucleotide sequence ID" value="NZ_JAKGAS010000001.1"/>
</dbReference>
<dbReference type="PANTHER" id="PTHR43420:SF51">
    <property type="entry name" value="PEPTIDYL-LYSINE N-ACETYLTRANSFERASE YIAC"/>
    <property type="match status" value="1"/>
</dbReference>
<evidence type="ECO:0000259" key="6">
    <source>
        <dbReference type="PROSITE" id="PS51186"/>
    </source>
</evidence>
<evidence type="ECO:0000256" key="3">
    <source>
        <dbReference type="ARBA" id="ARBA00022679"/>
    </source>
</evidence>
<keyword evidence="4 7" id="KW-0012">Acyltransferase</keyword>
<dbReference type="EC" id="2.3.1.266" evidence="5"/>
<dbReference type="GO" id="GO:0008999">
    <property type="term" value="F:protein-N-terminal-alanine acetyltransferase activity"/>
    <property type="evidence" value="ECO:0007669"/>
    <property type="project" value="UniProtKB-EC"/>
</dbReference>
<sequence>MSLEFIPLTSENSAIGFELHNLGQPNPWSRKIFDDCLSQPYFAFYLGSTSQYLGYFIAMQVVDELTIMDIGVRKVERGRGYGRLLINYIVDYCEKNNIQQVWLEVRQSNTAAINLYESVGFNVIETRHDYYVGANGKEDALIMCLQVCFN</sequence>
<comment type="function">
    <text evidence="5">Acetylates the N-terminal alanine of ribosomal protein bS18.</text>
</comment>
<keyword evidence="3 7" id="KW-0808">Transferase</keyword>
<evidence type="ECO:0000256" key="5">
    <source>
        <dbReference type="RuleBase" id="RU363094"/>
    </source>
</evidence>
<dbReference type="Proteomes" id="UP001521137">
    <property type="component" value="Unassembled WGS sequence"/>
</dbReference>
<protein>
    <recommendedName>
        <fullName evidence="5">[Ribosomal protein bS18]-alanine N-acetyltransferase</fullName>
        <ecNumber evidence="5">2.3.1.266</ecNumber>
    </recommendedName>
</protein>
<keyword evidence="7" id="KW-0687">Ribonucleoprotein</keyword>
<dbReference type="Gene3D" id="3.40.630.30">
    <property type="match status" value="1"/>
</dbReference>
<gene>
    <name evidence="7" type="primary">rimI</name>
    <name evidence="7" type="ORF">L0668_02195</name>
</gene>
<accession>A0ABS9D512</accession>
<dbReference type="InterPro" id="IPR050680">
    <property type="entry name" value="YpeA/RimI_acetyltransf"/>
</dbReference>
<organism evidence="7 8">
    <name type="scientific">Paraglaciecola algarum</name>
    <dbReference type="NCBI Taxonomy" id="3050085"/>
    <lineage>
        <taxon>Bacteria</taxon>
        <taxon>Pseudomonadati</taxon>
        <taxon>Pseudomonadota</taxon>
        <taxon>Gammaproteobacteria</taxon>
        <taxon>Alteromonadales</taxon>
        <taxon>Alteromonadaceae</taxon>
        <taxon>Paraglaciecola</taxon>
    </lineage>
</organism>
<evidence type="ECO:0000313" key="7">
    <source>
        <dbReference type="EMBL" id="MCF2946899.1"/>
    </source>
</evidence>
<dbReference type="GO" id="GO:0005840">
    <property type="term" value="C:ribosome"/>
    <property type="evidence" value="ECO:0007669"/>
    <property type="project" value="UniProtKB-KW"/>
</dbReference>
<dbReference type="NCBIfam" id="TIGR01575">
    <property type="entry name" value="rimI"/>
    <property type="match status" value="1"/>
</dbReference>
<evidence type="ECO:0000256" key="1">
    <source>
        <dbReference type="ARBA" id="ARBA00005395"/>
    </source>
</evidence>
<reference evidence="7 8" key="1">
    <citation type="submission" date="2022-01" db="EMBL/GenBank/DDBJ databases">
        <title>Paraglaciecola sp. G1-23.</title>
        <authorList>
            <person name="Jin M.S."/>
            <person name="Han D.M."/>
            <person name="Kim H.M."/>
            <person name="Jeon C.O."/>
        </authorList>
    </citation>
    <scope>NUCLEOTIDE SEQUENCE [LARGE SCALE GENOMIC DNA]</scope>
    <source>
        <strain evidence="7 8">G1-23</strain>
    </source>
</reference>
<keyword evidence="7" id="KW-0689">Ribosomal protein</keyword>
<comment type="subcellular location">
    <subcellularLocation>
        <location evidence="5">Cytoplasm</location>
    </subcellularLocation>
</comment>
<dbReference type="Pfam" id="PF00583">
    <property type="entry name" value="Acetyltransf_1"/>
    <property type="match status" value="1"/>
</dbReference>
<keyword evidence="2 5" id="KW-0963">Cytoplasm</keyword>
<comment type="similarity">
    <text evidence="1 5">Belongs to the acetyltransferase family. RimI subfamily.</text>
</comment>
<comment type="caution">
    <text evidence="7">The sequence shown here is derived from an EMBL/GenBank/DDBJ whole genome shotgun (WGS) entry which is preliminary data.</text>
</comment>
<evidence type="ECO:0000256" key="4">
    <source>
        <dbReference type="ARBA" id="ARBA00023315"/>
    </source>
</evidence>
<dbReference type="SUPFAM" id="SSF55729">
    <property type="entry name" value="Acyl-CoA N-acyltransferases (Nat)"/>
    <property type="match status" value="1"/>
</dbReference>
<evidence type="ECO:0000256" key="2">
    <source>
        <dbReference type="ARBA" id="ARBA00022490"/>
    </source>
</evidence>
<dbReference type="InterPro" id="IPR000182">
    <property type="entry name" value="GNAT_dom"/>
</dbReference>
<proteinExistence type="inferred from homology"/>
<name>A0ABS9D512_9ALTE</name>
<keyword evidence="8" id="KW-1185">Reference proteome</keyword>
<dbReference type="PROSITE" id="PS51186">
    <property type="entry name" value="GNAT"/>
    <property type="match status" value="1"/>
</dbReference>
<dbReference type="InterPro" id="IPR006464">
    <property type="entry name" value="AcTrfase_RimI/Ard1"/>
</dbReference>